<sequence length="76" mass="8009">MVSGGVRQMQGEDVLLRLEEAIREAGSQQAWAASAGVSAQYVGDVRKGRRAPGDAVLDALGLQRVVSYVPAGETRP</sequence>
<dbReference type="Proteomes" id="UP001156856">
    <property type="component" value="Unassembled WGS sequence"/>
</dbReference>
<keyword evidence="4" id="KW-1185">Reference proteome</keyword>
<proteinExistence type="predicted"/>
<evidence type="ECO:0000313" key="1">
    <source>
        <dbReference type="EMBL" id="GEP03716.1"/>
    </source>
</evidence>
<dbReference type="AlphaFoldDB" id="A0A512J169"/>
<organism evidence="1 3">
    <name type="scientific">Methylobacterium oxalidis</name>
    <dbReference type="NCBI Taxonomy" id="944322"/>
    <lineage>
        <taxon>Bacteria</taxon>
        <taxon>Pseudomonadati</taxon>
        <taxon>Pseudomonadota</taxon>
        <taxon>Alphaproteobacteria</taxon>
        <taxon>Hyphomicrobiales</taxon>
        <taxon>Methylobacteriaceae</taxon>
        <taxon>Methylobacterium</taxon>
    </lineage>
</organism>
<comment type="caution">
    <text evidence="1">The sequence shown here is derived from an EMBL/GenBank/DDBJ whole genome shotgun (WGS) entry which is preliminary data.</text>
</comment>
<gene>
    <name evidence="2" type="ORF">GCM10007888_06810</name>
    <name evidence="1" type="ORF">MOX02_17540</name>
</gene>
<evidence type="ECO:0008006" key="5">
    <source>
        <dbReference type="Google" id="ProtNLM"/>
    </source>
</evidence>
<evidence type="ECO:0000313" key="4">
    <source>
        <dbReference type="Proteomes" id="UP001156856"/>
    </source>
</evidence>
<reference evidence="2" key="4">
    <citation type="submission" date="2023-01" db="EMBL/GenBank/DDBJ databases">
        <title>Draft genome sequence of Methylobacterium oxalidis strain NBRC 107715.</title>
        <authorList>
            <person name="Sun Q."/>
            <person name="Mori K."/>
        </authorList>
    </citation>
    <scope>NUCLEOTIDE SEQUENCE</scope>
    <source>
        <strain evidence="2">NBRC 107715</strain>
    </source>
</reference>
<name>A0A512J169_9HYPH</name>
<dbReference type="Proteomes" id="UP000321960">
    <property type="component" value="Unassembled WGS sequence"/>
</dbReference>
<dbReference type="Gene3D" id="1.10.260.40">
    <property type="entry name" value="lambda repressor-like DNA-binding domains"/>
    <property type="match status" value="1"/>
</dbReference>
<reference evidence="4" key="2">
    <citation type="journal article" date="2019" name="Int. J. Syst. Evol. Microbiol.">
        <title>The Global Catalogue of Microorganisms (GCM) 10K type strain sequencing project: providing services to taxonomists for standard genome sequencing and annotation.</title>
        <authorList>
            <consortium name="The Broad Institute Genomics Platform"/>
            <consortium name="The Broad Institute Genome Sequencing Center for Infectious Disease"/>
            <person name="Wu L."/>
            <person name="Ma J."/>
        </authorList>
    </citation>
    <scope>NUCLEOTIDE SEQUENCE [LARGE SCALE GENOMIC DNA]</scope>
    <source>
        <strain evidence="4">NBRC 107715</strain>
    </source>
</reference>
<evidence type="ECO:0000313" key="3">
    <source>
        <dbReference type="Proteomes" id="UP000321960"/>
    </source>
</evidence>
<dbReference type="GO" id="GO:0003677">
    <property type="term" value="F:DNA binding"/>
    <property type="evidence" value="ECO:0007669"/>
    <property type="project" value="InterPro"/>
</dbReference>
<dbReference type="EMBL" id="BSPK01000008">
    <property type="protein sequence ID" value="GLS62300.1"/>
    <property type="molecule type" value="Genomic_DNA"/>
</dbReference>
<reference evidence="1 3" key="3">
    <citation type="submission" date="2019-07" db="EMBL/GenBank/DDBJ databases">
        <title>Whole genome shotgun sequence of Methylobacterium oxalidis NBRC 107715.</title>
        <authorList>
            <person name="Hosoyama A."/>
            <person name="Uohara A."/>
            <person name="Ohji S."/>
            <person name="Ichikawa N."/>
        </authorList>
    </citation>
    <scope>NUCLEOTIDE SEQUENCE [LARGE SCALE GENOMIC DNA]</scope>
    <source>
        <strain evidence="1 3">NBRC 107715</strain>
    </source>
</reference>
<evidence type="ECO:0000313" key="2">
    <source>
        <dbReference type="EMBL" id="GLS62300.1"/>
    </source>
</evidence>
<protein>
    <recommendedName>
        <fullName evidence="5">HTH cro/C1-type domain-containing protein</fullName>
    </recommendedName>
</protein>
<dbReference type="EMBL" id="BJZU01000028">
    <property type="protein sequence ID" value="GEP03716.1"/>
    <property type="molecule type" value="Genomic_DNA"/>
</dbReference>
<reference evidence="2" key="1">
    <citation type="journal article" date="2014" name="Int. J. Syst. Evol. Microbiol.">
        <title>Complete genome of a new Firmicutes species belonging to the dominant human colonic microbiota ('Ruminococcus bicirculans') reveals two chromosomes and a selective capacity to utilize plant glucans.</title>
        <authorList>
            <consortium name="NISC Comparative Sequencing Program"/>
            <person name="Wegmann U."/>
            <person name="Louis P."/>
            <person name="Goesmann A."/>
            <person name="Henrissat B."/>
            <person name="Duncan S.H."/>
            <person name="Flint H.J."/>
        </authorList>
    </citation>
    <scope>NUCLEOTIDE SEQUENCE</scope>
    <source>
        <strain evidence="2">NBRC 107715</strain>
    </source>
</reference>
<dbReference type="InterPro" id="IPR010982">
    <property type="entry name" value="Lambda_DNA-bd_dom_sf"/>
</dbReference>
<accession>A0A512J169</accession>